<dbReference type="RefSeq" id="WP_167923915.1">
    <property type="nucleotide sequence ID" value="NZ_JAATVY010000002.1"/>
</dbReference>
<keyword evidence="4" id="KW-1185">Reference proteome</keyword>
<dbReference type="InterPro" id="IPR011050">
    <property type="entry name" value="Pectin_lyase_fold/virulence"/>
</dbReference>
<name>A0ABX0XUQ0_9ACTN</name>
<gene>
    <name evidence="3" type="ORF">HC031_04865</name>
</gene>
<evidence type="ECO:0000313" key="4">
    <source>
        <dbReference type="Proteomes" id="UP000722989"/>
    </source>
</evidence>
<dbReference type="InterPro" id="IPR006626">
    <property type="entry name" value="PbH1"/>
</dbReference>
<keyword evidence="1" id="KW-0732">Signal</keyword>
<evidence type="ECO:0000313" key="3">
    <source>
        <dbReference type="EMBL" id="NJC69057.1"/>
    </source>
</evidence>
<reference evidence="3 4" key="1">
    <citation type="submission" date="2020-03" db="EMBL/GenBank/DDBJ databases">
        <title>WGS of the type strain of Planosporangium spp.</title>
        <authorList>
            <person name="Thawai C."/>
        </authorList>
    </citation>
    <scope>NUCLEOTIDE SEQUENCE [LARGE SCALE GENOMIC DNA]</scope>
    <source>
        <strain evidence="3 4">TBRC 5610</strain>
    </source>
</reference>
<dbReference type="InterPro" id="IPR039448">
    <property type="entry name" value="Beta_helix"/>
</dbReference>
<protein>
    <recommendedName>
        <fullName evidence="2">Right handed beta helix domain-containing protein</fullName>
    </recommendedName>
</protein>
<accession>A0ABX0XUQ0</accession>
<evidence type="ECO:0000256" key="1">
    <source>
        <dbReference type="SAM" id="SignalP"/>
    </source>
</evidence>
<dbReference type="SUPFAM" id="SSF51126">
    <property type="entry name" value="Pectin lyase-like"/>
    <property type="match status" value="1"/>
</dbReference>
<evidence type="ECO:0000259" key="2">
    <source>
        <dbReference type="Pfam" id="PF13229"/>
    </source>
</evidence>
<dbReference type="SMART" id="SM00710">
    <property type="entry name" value="PbH1"/>
    <property type="match status" value="8"/>
</dbReference>
<dbReference type="Pfam" id="PF13229">
    <property type="entry name" value="Beta_helix"/>
    <property type="match status" value="1"/>
</dbReference>
<organism evidence="3 4">
    <name type="scientific">Planosporangium thailandense</name>
    <dbReference type="NCBI Taxonomy" id="765197"/>
    <lineage>
        <taxon>Bacteria</taxon>
        <taxon>Bacillati</taxon>
        <taxon>Actinomycetota</taxon>
        <taxon>Actinomycetes</taxon>
        <taxon>Micromonosporales</taxon>
        <taxon>Micromonosporaceae</taxon>
        <taxon>Planosporangium</taxon>
    </lineage>
</organism>
<feature type="signal peptide" evidence="1">
    <location>
        <begin position="1"/>
        <end position="30"/>
    </location>
</feature>
<comment type="caution">
    <text evidence="3">The sequence shown here is derived from an EMBL/GenBank/DDBJ whole genome shotgun (WGS) entry which is preliminary data.</text>
</comment>
<proteinExistence type="predicted"/>
<sequence>MRTIRPVTGVLAAAVTTAAVIGAAAGPAAANSASANSATANSAAGRDRITVHPGESIQHAIDAAPAHGTVVVTAGTYRENLLITRPVTLAGQGTVTLVRPATLNRNLCTDDPDAMVDGQPSPVGICVLGTLALPDPGEGDLPTVVTPVADVHLKDLTVAGFTEGIEAVGTRGMTVESVTGRDNADSALLSFYGDGTVLSHVTMTGTAGFAAASLRSSHDVRVSASRFTGNTGIGLALLDTRTGTVSGNVLTGNAIGLMVADTADPHPTGDLRITGNDISDNTRYFPGDGDAPSMSGAGVVLLGTNEVTVSGNRITGNAPSNPAAFGGYGVAVLDAGALTGGAAPTGNRVTGNRISGSPVAVNYDGSGSDNTIRGNQIS</sequence>
<feature type="domain" description="Right handed beta helix" evidence="2">
    <location>
        <begin position="164"/>
        <end position="337"/>
    </location>
</feature>
<dbReference type="EMBL" id="JAATVY010000002">
    <property type="protein sequence ID" value="NJC69057.1"/>
    <property type="molecule type" value="Genomic_DNA"/>
</dbReference>
<dbReference type="Gene3D" id="2.160.20.10">
    <property type="entry name" value="Single-stranded right-handed beta-helix, Pectin lyase-like"/>
    <property type="match status" value="1"/>
</dbReference>
<dbReference type="InterPro" id="IPR012334">
    <property type="entry name" value="Pectin_lyas_fold"/>
</dbReference>
<dbReference type="Proteomes" id="UP000722989">
    <property type="component" value="Unassembled WGS sequence"/>
</dbReference>
<feature type="chain" id="PRO_5045302955" description="Right handed beta helix domain-containing protein" evidence="1">
    <location>
        <begin position="31"/>
        <end position="378"/>
    </location>
</feature>